<dbReference type="AlphaFoldDB" id="A0A0V0GF96"/>
<sequence>MWLTKGKKWLILSMRFKKVQHPLPQMIRISKSLKLLEAVLLQRVKNLLLILANYDLIMFTYKKFQIVTF</sequence>
<accession>A0A0V0GF96</accession>
<organism evidence="1">
    <name type="scientific">Solanum chacoense</name>
    <name type="common">Chaco potato</name>
    <dbReference type="NCBI Taxonomy" id="4108"/>
    <lineage>
        <taxon>Eukaryota</taxon>
        <taxon>Viridiplantae</taxon>
        <taxon>Streptophyta</taxon>
        <taxon>Embryophyta</taxon>
        <taxon>Tracheophyta</taxon>
        <taxon>Spermatophyta</taxon>
        <taxon>Magnoliopsida</taxon>
        <taxon>eudicotyledons</taxon>
        <taxon>Gunneridae</taxon>
        <taxon>Pentapetalae</taxon>
        <taxon>asterids</taxon>
        <taxon>lamiids</taxon>
        <taxon>Solanales</taxon>
        <taxon>Solanaceae</taxon>
        <taxon>Solanoideae</taxon>
        <taxon>Solaneae</taxon>
        <taxon>Solanum</taxon>
    </lineage>
</organism>
<protein>
    <submittedName>
        <fullName evidence="1">Putative ovule protein</fullName>
    </submittedName>
</protein>
<evidence type="ECO:0000313" key="1">
    <source>
        <dbReference type="EMBL" id="JAP06586.1"/>
    </source>
</evidence>
<dbReference type="EMBL" id="GEDG01040838">
    <property type="protein sequence ID" value="JAP06586.1"/>
    <property type="molecule type" value="Transcribed_RNA"/>
</dbReference>
<proteinExistence type="predicted"/>
<name>A0A0V0GF96_SOLCH</name>
<reference evidence="1" key="1">
    <citation type="submission" date="2015-12" db="EMBL/GenBank/DDBJ databases">
        <title>Gene expression during late stages of embryo sac development: a critical building block for successful pollen-pistil interactions.</title>
        <authorList>
            <person name="Liu Y."/>
            <person name="Joly V."/>
            <person name="Sabar M."/>
            <person name="Matton D.P."/>
        </authorList>
    </citation>
    <scope>NUCLEOTIDE SEQUENCE</scope>
</reference>
<feature type="non-terminal residue" evidence="1">
    <location>
        <position position="69"/>
    </location>
</feature>